<feature type="domain" description="ABC transporter" evidence="9">
    <location>
        <begin position="269"/>
        <end position="500"/>
    </location>
</feature>
<dbReference type="PANTHER" id="PTHR43553:SF24">
    <property type="entry name" value="ENERGY-COUPLING FACTOR TRANSPORTER ATP-BINDING PROTEIN ECFA1"/>
    <property type="match status" value="1"/>
</dbReference>
<evidence type="ECO:0000256" key="1">
    <source>
        <dbReference type="ARBA" id="ARBA00004202"/>
    </source>
</evidence>
<evidence type="ECO:0000256" key="8">
    <source>
        <dbReference type="ARBA" id="ARBA00023136"/>
    </source>
</evidence>
<dbReference type="GO" id="GO:0005524">
    <property type="term" value="F:ATP binding"/>
    <property type="evidence" value="ECO:0007669"/>
    <property type="project" value="UniProtKB-KW"/>
</dbReference>
<dbReference type="GO" id="GO:0016887">
    <property type="term" value="F:ATP hydrolysis activity"/>
    <property type="evidence" value="ECO:0007669"/>
    <property type="project" value="InterPro"/>
</dbReference>
<evidence type="ECO:0000256" key="3">
    <source>
        <dbReference type="ARBA" id="ARBA00022448"/>
    </source>
</evidence>
<evidence type="ECO:0000313" key="10">
    <source>
        <dbReference type="EMBL" id="OXM15155.1"/>
    </source>
</evidence>
<feature type="domain" description="ABC transporter" evidence="9">
    <location>
        <begin position="1"/>
        <end position="229"/>
    </location>
</feature>
<keyword evidence="3" id="KW-0813">Transport</keyword>
<dbReference type="PROSITE" id="PS00211">
    <property type="entry name" value="ABC_TRANSPORTER_1"/>
    <property type="match status" value="1"/>
</dbReference>
<dbReference type="EMBL" id="NMUQ01000002">
    <property type="protein sequence ID" value="OXM15155.1"/>
    <property type="molecule type" value="Genomic_DNA"/>
</dbReference>
<dbReference type="InterPro" id="IPR003593">
    <property type="entry name" value="AAA+_ATPase"/>
</dbReference>
<evidence type="ECO:0000256" key="5">
    <source>
        <dbReference type="ARBA" id="ARBA00022741"/>
    </source>
</evidence>
<keyword evidence="4" id="KW-1003">Cell membrane</keyword>
<accession>A0A229NZQ5</accession>
<dbReference type="Proteomes" id="UP000215145">
    <property type="component" value="Unassembled WGS sequence"/>
</dbReference>
<organism evidence="10 11">
    <name type="scientific">Paenibacillus herberti</name>
    <dbReference type="NCBI Taxonomy" id="1619309"/>
    <lineage>
        <taxon>Bacteria</taxon>
        <taxon>Bacillati</taxon>
        <taxon>Bacillota</taxon>
        <taxon>Bacilli</taxon>
        <taxon>Bacillales</taxon>
        <taxon>Paenibacillaceae</taxon>
        <taxon>Paenibacillus</taxon>
    </lineage>
</organism>
<sequence length="512" mass="56378">MASRLRLKYPGDEAPLLFRDLDVTIHQGEKVLLLGPSGCGKSTLLQVLGGLMPSIVPIPLKAEQLVVPERSGYVFQDPDAQFCMPYADEEIAFALENRGVPREEIPGLISRCLDEAGLQLDNAHTAIATMSQGMKQRLAVASMLAVEPDTLLLDEPTALLDEEGTTQVWDALRNIWSRRTVIIVEHKIELIARDMDRVLLFAPDGSIEADGPPEQIFRDCRSQLQQYGIWYPGFWDDYAQGKKPLGSFASAGHAAAASNACAAPPAPLLELDGFAGLRGRQIKVRAERLRVFPGDWIALTGANGAGKSTLLLAIMRLVRSEGKLHLCGVPERRLRKPRQAAEHAAYCFQNPEFQLVTDSVSAELDYSLPETLQGSERTGRVQQLMDHFSLNGLGLRHPYQLSMGQKRRLSVASAMARGQRLLLLDEPTFGLDAAGTVSMMEQLEELRRDGCAILMITHDPELVSRFATRHWRIVDGEVREEHGQAPAEAPFQAFPTQSIPELVPLAKGAATR</sequence>
<name>A0A229NZQ5_9BACL</name>
<evidence type="ECO:0000256" key="6">
    <source>
        <dbReference type="ARBA" id="ARBA00022840"/>
    </source>
</evidence>
<keyword evidence="8" id="KW-0472">Membrane</keyword>
<keyword evidence="11" id="KW-1185">Reference proteome</keyword>
<dbReference type="Pfam" id="PF00005">
    <property type="entry name" value="ABC_tran"/>
    <property type="match status" value="2"/>
</dbReference>
<comment type="subcellular location">
    <subcellularLocation>
        <location evidence="1">Cell membrane</location>
        <topology evidence="1">Peripheral membrane protein</topology>
    </subcellularLocation>
</comment>
<dbReference type="CDD" id="cd03225">
    <property type="entry name" value="ABC_cobalt_CbiO_domain1"/>
    <property type="match status" value="2"/>
</dbReference>
<evidence type="ECO:0000256" key="4">
    <source>
        <dbReference type="ARBA" id="ARBA00022475"/>
    </source>
</evidence>
<evidence type="ECO:0000313" key="11">
    <source>
        <dbReference type="Proteomes" id="UP000215145"/>
    </source>
</evidence>
<dbReference type="InterPro" id="IPR003439">
    <property type="entry name" value="ABC_transporter-like_ATP-bd"/>
</dbReference>
<reference evidence="10 11" key="1">
    <citation type="submission" date="2017-07" db="EMBL/GenBank/DDBJ databases">
        <title>Paenibacillus herberti R33 genome sequencing and assembly.</title>
        <authorList>
            <person name="Su W."/>
        </authorList>
    </citation>
    <scope>NUCLEOTIDE SEQUENCE [LARGE SCALE GENOMIC DNA]</scope>
    <source>
        <strain evidence="10 11">R33</strain>
    </source>
</reference>
<keyword evidence="7" id="KW-1278">Translocase</keyword>
<gene>
    <name evidence="10" type="ORF">CGZ75_18275</name>
</gene>
<dbReference type="Gene3D" id="3.40.50.300">
    <property type="entry name" value="P-loop containing nucleotide triphosphate hydrolases"/>
    <property type="match status" value="2"/>
</dbReference>
<protein>
    <submittedName>
        <fullName evidence="10">ABC transporter</fullName>
    </submittedName>
</protein>
<dbReference type="InterPro" id="IPR015856">
    <property type="entry name" value="ABC_transpr_CbiO/EcfA_su"/>
</dbReference>
<comment type="caution">
    <text evidence="10">The sequence shown here is derived from an EMBL/GenBank/DDBJ whole genome shotgun (WGS) entry which is preliminary data.</text>
</comment>
<dbReference type="OrthoDB" id="501320at2"/>
<dbReference type="PANTHER" id="PTHR43553">
    <property type="entry name" value="HEAVY METAL TRANSPORTER"/>
    <property type="match status" value="1"/>
</dbReference>
<dbReference type="InterPro" id="IPR017871">
    <property type="entry name" value="ABC_transporter-like_CS"/>
</dbReference>
<evidence type="ECO:0000259" key="9">
    <source>
        <dbReference type="PROSITE" id="PS50893"/>
    </source>
</evidence>
<dbReference type="PROSITE" id="PS50893">
    <property type="entry name" value="ABC_TRANSPORTER_2"/>
    <property type="match status" value="2"/>
</dbReference>
<proteinExistence type="inferred from homology"/>
<keyword evidence="5" id="KW-0547">Nucleotide-binding</keyword>
<dbReference type="GO" id="GO:0042626">
    <property type="term" value="F:ATPase-coupled transmembrane transporter activity"/>
    <property type="evidence" value="ECO:0007669"/>
    <property type="project" value="TreeGrafter"/>
</dbReference>
<dbReference type="GO" id="GO:0043190">
    <property type="term" value="C:ATP-binding cassette (ABC) transporter complex"/>
    <property type="evidence" value="ECO:0007669"/>
    <property type="project" value="TreeGrafter"/>
</dbReference>
<evidence type="ECO:0000256" key="2">
    <source>
        <dbReference type="ARBA" id="ARBA00005417"/>
    </source>
</evidence>
<keyword evidence="6" id="KW-0067">ATP-binding</keyword>
<comment type="similarity">
    <text evidence="2">Belongs to the ABC transporter superfamily.</text>
</comment>
<evidence type="ECO:0000256" key="7">
    <source>
        <dbReference type="ARBA" id="ARBA00022967"/>
    </source>
</evidence>
<dbReference type="SMART" id="SM00382">
    <property type="entry name" value="AAA"/>
    <property type="match status" value="2"/>
</dbReference>
<dbReference type="InterPro" id="IPR027417">
    <property type="entry name" value="P-loop_NTPase"/>
</dbReference>
<dbReference type="InterPro" id="IPR050095">
    <property type="entry name" value="ECF_ABC_transporter_ATP-bd"/>
</dbReference>
<dbReference type="SUPFAM" id="SSF52540">
    <property type="entry name" value="P-loop containing nucleoside triphosphate hydrolases"/>
    <property type="match status" value="2"/>
</dbReference>
<dbReference type="AlphaFoldDB" id="A0A229NZQ5"/>